<accession>A0A2T0SCP2</accession>
<evidence type="ECO:0000313" key="2">
    <source>
        <dbReference type="Proteomes" id="UP000239209"/>
    </source>
</evidence>
<comment type="caution">
    <text evidence="1">The sequence shown here is derived from an EMBL/GenBank/DDBJ whole genome shotgun (WGS) entry which is preliminary data.</text>
</comment>
<proteinExistence type="predicted"/>
<dbReference type="OrthoDB" id="3373259at2"/>
<reference evidence="1 2" key="1">
    <citation type="submission" date="2018-03" db="EMBL/GenBank/DDBJ databases">
        <title>Genomic Encyclopedia of Archaeal and Bacterial Type Strains, Phase II (KMG-II): from individual species to whole genera.</title>
        <authorList>
            <person name="Goeker M."/>
        </authorList>
    </citation>
    <scope>NUCLEOTIDE SEQUENCE [LARGE SCALE GENOMIC DNA]</scope>
    <source>
        <strain evidence="1 2">DSM 45348</strain>
    </source>
</reference>
<dbReference type="RefSeq" id="WP_106125700.1">
    <property type="nucleotide sequence ID" value="NZ_PVZG01000003.1"/>
</dbReference>
<name>A0A2T0SCP2_9ACTN</name>
<keyword evidence="2" id="KW-1185">Reference proteome</keyword>
<dbReference type="EMBL" id="PVZG01000003">
    <property type="protein sequence ID" value="PRY31187.1"/>
    <property type="molecule type" value="Genomic_DNA"/>
</dbReference>
<gene>
    <name evidence="1" type="ORF">CLV70_10371</name>
</gene>
<sequence length="138" mass="14495">MSENPVIRAVLDRSALRSYARGHLHVGELLVDIADEGAAMGIPAAALLDAHAASVGDEHARALLRLLVTLPGIKVLDLDARTAPPAADVMPAAKGDIPRSHAVWAAKEHEAYYLTTEPTAVQGLLPPGQIHPIPGRDA</sequence>
<dbReference type="Proteomes" id="UP000239209">
    <property type="component" value="Unassembled WGS sequence"/>
</dbReference>
<organism evidence="1 2">
    <name type="scientific">Pseudosporangium ferrugineum</name>
    <dbReference type="NCBI Taxonomy" id="439699"/>
    <lineage>
        <taxon>Bacteria</taxon>
        <taxon>Bacillati</taxon>
        <taxon>Actinomycetota</taxon>
        <taxon>Actinomycetes</taxon>
        <taxon>Micromonosporales</taxon>
        <taxon>Micromonosporaceae</taxon>
        <taxon>Pseudosporangium</taxon>
    </lineage>
</organism>
<dbReference type="AlphaFoldDB" id="A0A2T0SCP2"/>
<evidence type="ECO:0000313" key="1">
    <source>
        <dbReference type="EMBL" id="PRY31187.1"/>
    </source>
</evidence>
<protein>
    <submittedName>
        <fullName evidence="1">Uncharacterized protein</fullName>
    </submittedName>
</protein>